<dbReference type="InterPro" id="IPR023213">
    <property type="entry name" value="CAT-like_dom_sf"/>
</dbReference>
<name>A0A068V379_COFCA</name>
<comment type="similarity">
    <text evidence="1">Belongs to the plant acyltransferase family.</text>
</comment>
<evidence type="ECO:0000256" key="4">
    <source>
        <dbReference type="ARBA" id="ARBA00022679"/>
    </source>
</evidence>
<gene>
    <name evidence="6" type="ORF">GSCOC_T00042562001</name>
</gene>
<dbReference type="PhylomeDB" id="A0A068V379"/>
<sequence length="432" mass="49010">MAQVEIILKEYIKPSSPTPLHLKHQNLSFIDRLPTPIYLPFILFYQNHASSDRSQISQQLKLSISQALTKFYPLAGRIQDDVFVDCNDSGALFIEAQVHSSLSEATQNFVIEEFNHYLPIKPYEIIENSLRNDVPLAVQISFFECGGMSVGVCISHRIADALSVVMFLNSWAAICRGSDDREILTPNFDVGCLHFPPPEDVPRAPLISVADKQKIVAKRFVFSKEKLERIKELASSDSTSTIRDPTRVEALSAFICKNFIEVNRSKLDSETMFVAIHNVNLRPKMKLPHDEFAFGNVSLPISAVLMPEMEKECHNLAGHLRYAIRNVNDDFVKNVVQQREPYLRILSETRKLLSKTEMCYCNFTSWCRFPVYEVDFGWGKPFAIGTAAVPRKNTIILMSTKCGDGIEAWINMAEDHMELLPSDFLSLANHDF</sequence>
<accession>A0A068V379</accession>
<dbReference type="OMA" id="SAFICKN"/>
<dbReference type="EMBL" id="HG739178">
    <property type="protein sequence ID" value="CDP15027.1"/>
    <property type="molecule type" value="Genomic_DNA"/>
</dbReference>
<dbReference type="STRING" id="49390.A0A068V379"/>
<dbReference type="GO" id="GO:0016746">
    <property type="term" value="F:acyltransferase activity"/>
    <property type="evidence" value="ECO:0007669"/>
    <property type="project" value="UniProtKB-KW"/>
</dbReference>
<evidence type="ECO:0000313" key="7">
    <source>
        <dbReference type="Proteomes" id="UP000295252"/>
    </source>
</evidence>
<evidence type="ECO:0000256" key="1">
    <source>
        <dbReference type="ARBA" id="ARBA00009861"/>
    </source>
</evidence>
<keyword evidence="3" id="KW-0017">Alkaloid metabolism</keyword>
<dbReference type="Gramene" id="CDP15027">
    <property type="protein sequence ID" value="CDP15027"/>
    <property type="gene ID" value="GSCOC_T00042562001"/>
</dbReference>
<dbReference type="PANTHER" id="PTHR31623:SF110">
    <property type="entry name" value="VINORINE SYNTHASE-LIKE"/>
    <property type="match status" value="1"/>
</dbReference>
<dbReference type="Pfam" id="PF02458">
    <property type="entry name" value="Transferase"/>
    <property type="match status" value="1"/>
</dbReference>
<evidence type="ECO:0000256" key="2">
    <source>
        <dbReference type="ARBA" id="ARBA00011245"/>
    </source>
</evidence>
<evidence type="ECO:0000256" key="5">
    <source>
        <dbReference type="ARBA" id="ARBA00023315"/>
    </source>
</evidence>
<dbReference type="InParanoid" id="A0A068V379"/>
<proteinExistence type="inferred from homology"/>
<evidence type="ECO:0000313" key="6">
    <source>
        <dbReference type="EMBL" id="CDP15027.1"/>
    </source>
</evidence>
<dbReference type="Proteomes" id="UP000295252">
    <property type="component" value="Chromosome VI"/>
</dbReference>
<dbReference type="Gene3D" id="3.30.559.10">
    <property type="entry name" value="Chloramphenicol acetyltransferase-like domain"/>
    <property type="match status" value="2"/>
</dbReference>
<comment type="subunit">
    <text evidence="2">Monomer.</text>
</comment>
<keyword evidence="5" id="KW-0012">Acyltransferase</keyword>
<dbReference type="AlphaFoldDB" id="A0A068V379"/>
<reference evidence="7" key="1">
    <citation type="journal article" date="2014" name="Science">
        <title>The coffee genome provides insight into the convergent evolution of caffeine biosynthesis.</title>
        <authorList>
            <person name="Denoeud F."/>
            <person name="Carretero-Paulet L."/>
            <person name="Dereeper A."/>
            <person name="Droc G."/>
            <person name="Guyot R."/>
            <person name="Pietrella M."/>
            <person name="Zheng C."/>
            <person name="Alberti A."/>
            <person name="Anthony F."/>
            <person name="Aprea G."/>
            <person name="Aury J.M."/>
            <person name="Bento P."/>
            <person name="Bernard M."/>
            <person name="Bocs S."/>
            <person name="Campa C."/>
            <person name="Cenci A."/>
            <person name="Combes M.C."/>
            <person name="Crouzillat D."/>
            <person name="Da Silva C."/>
            <person name="Daddiego L."/>
            <person name="De Bellis F."/>
            <person name="Dussert S."/>
            <person name="Garsmeur O."/>
            <person name="Gayraud T."/>
            <person name="Guignon V."/>
            <person name="Jahn K."/>
            <person name="Jamilloux V."/>
            <person name="Joet T."/>
            <person name="Labadie K."/>
            <person name="Lan T."/>
            <person name="Leclercq J."/>
            <person name="Lepelley M."/>
            <person name="Leroy T."/>
            <person name="Li L.T."/>
            <person name="Librado P."/>
            <person name="Lopez L."/>
            <person name="Munoz A."/>
            <person name="Noel B."/>
            <person name="Pallavicini A."/>
            <person name="Perrotta G."/>
            <person name="Poncet V."/>
            <person name="Pot D."/>
            <person name="Priyono X."/>
            <person name="Rigoreau M."/>
            <person name="Rouard M."/>
            <person name="Rozas J."/>
            <person name="Tranchant-Dubreuil C."/>
            <person name="VanBuren R."/>
            <person name="Zhang Q."/>
            <person name="Andrade A.C."/>
            <person name="Argout X."/>
            <person name="Bertrand B."/>
            <person name="de Kochko A."/>
            <person name="Graziosi G."/>
            <person name="Henry R.J."/>
            <person name="Jayarama X."/>
            <person name="Ming R."/>
            <person name="Nagai C."/>
            <person name="Rounsley S."/>
            <person name="Sankoff D."/>
            <person name="Giuliano G."/>
            <person name="Albert V.A."/>
            <person name="Wincker P."/>
            <person name="Lashermes P."/>
        </authorList>
    </citation>
    <scope>NUCLEOTIDE SEQUENCE [LARGE SCALE GENOMIC DNA]</scope>
    <source>
        <strain evidence="7">cv. DH200-94</strain>
    </source>
</reference>
<keyword evidence="7" id="KW-1185">Reference proteome</keyword>
<organism evidence="6 7">
    <name type="scientific">Coffea canephora</name>
    <name type="common">Robusta coffee</name>
    <dbReference type="NCBI Taxonomy" id="49390"/>
    <lineage>
        <taxon>Eukaryota</taxon>
        <taxon>Viridiplantae</taxon>
        <taxon>Streptophyta</taxon>
        <taxon>Embryophyta</taxon>
        <taxon>Tracheophyta</taxon>
        <taxon>Spermatophyta</taxon>
        <taxon>Magnoliopsida</taxon>
        <taxon>eudicotyledons</taxon>
        <taxon>Gunneridae</taxon>
        <taxon>Pentapetalae</taxon>
        <taxon>asterids</taxon>
        <taxon>lamiids</taxon>
        <taxon>Gentianales</taxon>
        <taxon>Rubiaceae</taxon>
        <taxon>Ixoroideae</taxon>
        <taxon>Gardenieae complex</taxon>
        <taxon>Bertiereae - Coffeeae clade</taxon>
        <taxon>Coffeeae</taxon>
        <taxon>Coffea</taxon>
    </lineage>
</organism>
<dbReference type="PANTHER" id="PTHR31623">
    <property type="entry name" value="F21J9.9"/>
    <property type="match status" value="1"/>
</dbReference>
<evidence type="ECO:0000256" key="3">
    <source>
        <dbReference type="ARBA" id="ARBA00022589"/>
    </source>
</evidence>
<keyword evidence="4" id="KW-0808">Transferase</keyword>
<dbReference type="SMR" id="A0A068V379"/>
<protein>
    <submittedName>
        <fullName evidence="6">Uncharacterized protein</fullName>
    </submittedName>
</protein>
<dbReference type="GO" id="GO:0009820">
    <property type="term" value="P:alkaloid metabolic process"/>
    <property type="evidence" value="ECO:0007669"/>
    <property type="project" value="UniProtKB-KW"/>
</dbReference>